<dbReference type="EMBL" id="LR824641">
    <property type="protein sequence ID" value="CAD0317742.1"/>
    <property type="molecule type" value="Genomic_DNA"/>
</dbReference>
<gene>
    <name evidence="1" type="ORF">XSP_001045</name>
</gene>
<reference evidence="1 3" key="1">
    <citation type="submission" date="2020-07" db="EMBL/GenBank/DDBJ databases">
        <authorList>
            <person name="Teixeira M."/>
        </authorList>
    </citation>
    <scope>NUCLEOTIDE SEQUENCE</scope>
    <source>
        <strain evidence="2">1</strain>
        <strain evidence="1">Xanthomonas sp. CPBF 367</strain>
    </source>
</reference>
<evidence type="ECO:0000313" key="1">
    <source>
        <dbReference type="EMBL" id="CAD0317742.1"/>
    </source>
</evidence>
<name>A0A8E4DTZ3_9XANT</name>
<accession>A0A8E4DTZ3</accession>
<dbReference type="Proteomes" id="UP000515493">
    <property type="component" value="Chromosome"/>
</dbReference>
<proteinExistence type="predicted"/>
<evidence type="ECO:0000313" key="3">
    <source>
        <dbReference type="Proteomes" id="UP000515493"/>
    </source>
</evidence>
<protein>
    <submittedName>
        <fullName evidence="1">Uncharacterized protein</fullName>
    </submittedName>
</protein>
<dbReference type="KEGG" id="xeu:XSP_001045"/>
<sequence length="167" mass="18682">MKGTGLFPRTELLKIKAQPKRLIAAAFTAHQKRRFPPPLHKVQPSRRSSTNLISLGGDFYAAFVARTADTYEKKAMYGFLLRGDKEAELTCLLRLDWHPSHKGMHCIVNCEQERDLSGRNLAGCKELALKDSPVSGLDPDIEDHRKEFIRIFCDVCNISAGEAGLLS</sequence>
<dbReference type="RefSeq" id="WP_119130840.1">
    <property type="nucleotide sequence ID" value="NZ_LR861803.1"/>
</dbReference>
<dbReference type="EMBL" id="LR861803">
    <property type="protein sequence ID" value="CAD1788742.1"/>
    <property type="molecule type" value="Genomic_DNA"/>
</dbReference>
<evidence type="ECO:0000313" key="2">
    <source>
        <dbReference type="EMBL" id="CAD1788742.1"/>
    </source>
</evidence>
<dbReference type="GeneID" id="79388381"/>
<organism evidence="1">
    <name type="scientific">Xanthomonas euroxanthea</name>
    <dbReference type="NCBI Taxonomy" id="2259622"/>
    <lineage>
        <taxon>Bacteria</taxon>
        <taxon>Pseudomonadati</taxon>
        <taxon>Pseudomonadota</taxon>
        <taxon>Gammaproteobacteria</taxon>
        <taxon>Lysobacterales</taxon>
        <taxon>Lysobacteraceae</taxon>
        <taxon>Xanthomonas</taxon>
    </lineage>
</organism>
<dbReference type="AlphaFoldDB" id="A0A8E4DTZ3"/>